<sequence length="1402" mass="149163">MATLLFVSVAMMAAMLLSMHAAYAEDTTGLAFDKITIEDASTHTQVADLTAGEVPALKAGVTYALNVSYNVPSSLQFTPTYLNVWFDNGMYVTALPGSTFNEGAITSTSFSKLVKTPTGTGTSPYGYPTAGSNESRNGDLKYMTKNGLVRVDTKSEIRFRIDDAYENEDAGQIIANAIKVSLSTDATNNIDPHSFNINPADTPHYGFYVNQSTEVVSKGGTTGTIETYNSGSGSSLTEANSKTTVQIVYPKDLELVNLEETALYHTNGTIVNTVVEGDNKVATVEWNEPGSYSSGLNFKPHIKVPADSTRANGSTFDVTLRNFKKTIWNDSPNADRTSGTQTATMHVTIIDGATPEKITTHALVDHAPNWALKKYDTYNTRLGAYLIKNELSSPTMPKTLEMTIDKGNTAIIRGVTIPYKEGMTYGPIHWTASDGTSGTADPSILKKPGSGSANVSALITNTALGLDINTSITSIKVDLGPIPGGYDGIRPMSDLLDTRNPADKHVYDEYYGWSYISNGVYGSWKQGTDADVKTTVKLYTTGTTPSDGDVITGKTSAPKVLNGVGTISKSQINGGDSFNISGTIDDGNWDWNPLQEPVLYTFMPEGFSYSNLSLTGGTLGTPEFVGSFDKNGTKIKVWKYPVNVGNETRGQYQPDFSIKSMRLNMTVSTNKLAEKGVYHINDFVGFTTKDFKEIGAVIKAEKWDHSNWNTEKYTETFGDKVNSGKTMVSLSEGPGVTINQAAEIAAHSTFSVKDGQSGAVTDYTYDPANPSATTAVLQKGDTATVHIAIRNNANTETNSTSLFVPLLSKSMDRGNSFTPEGATKLPLSLASVTTSSNFQVKYIKLKPGVTYNTNHAPQPGDYTEVSDPSQADMLQLVSNQPLAANGGGYVDVSYKVNDEVGSSYNDQRTVFNTTLDYDINGNHSMLTLDTNAVTFAGTDVVLTKVWDDSNNVGGIRPTTSDFAAALTLTSDKGIDLSSFSPHVVDQGNGKYTVSYLGLPKYVGDASNPITYTLSEGAIAGYTADTTSIQGTGNKVEGTITNTHTPETINIPVTKKWVGPEGSSVTVKLLADGVDSGKSVTLSSANSWSDTFTNLPKYKNGTAITYTVDESSVTGVDATKYTTAVSGSATAGFTITNTNKEKIDISGTKTWNDDGNRDGARPSSITINLLADGIQVDSKAVTPDASGAWSYSFAGLAKYSATDGHQIAYTITENAVADYSTTITDYDVTNTHTPAQTSLTVTKAWSDDNDRDGVRPSSVEVVLYANGVAKGTPVTLNAANNWSYTWTGLDQKDNGTNIVYTVDEPTVPTGYTKEVTGDATSGFTITNTHTPTPPEPGPNPAPEPDPTPAPSPDPDPDPNGKGPASILPKTADEGTLFAGAAGLAILSAVGGAVAVTARRREED</sequence>
<evidence type="ECO:0000256" key="5">
    <source>
        <dbReference type="SAM" id="MobiDB-lite"/>
    </source>
</evidence>
<protein>
    <submittedName>
        <fullName evidence="9">Putative collagen-binding protein</fullName>
    </submittedName>
</protein>
<keyword evidence="6" id="KW-1133">Transmembrane helix</keyword>
<keyword evidence="4" id="KW-0572">Peptidoglycan-anchor</keyword>
<name>C7MLA5_CRYCD</name>
<keyword evidence="9" id="KW-0176">Collagen</keyword>
<keyword evidence="1" id="KW-0134">Cell wall</keyword>
<dbReference type="STRING" id="469378.Ccur_13770"/>
<reference evidence="9 10" key="1">
    <citation type="journal article" date="2009" name="Stand. Genomic Sci.">
        <title>Complete genome sequence of Cryptobacterium curtum type strain (12-3).</title>
        <authorList>
            <person name="Mavrommatis K."/>
            <person name="Pukall R."/>
            <person name="Rohde C."/>
            <person name="Chen F."/>
            <person name="Sims D."/>
            <person name="Brettin T."/>
            <person name="Kuske C."/>
            <person name="Detter J.C."/>
            <person name="Han C."/>
            <person name="Lapidus A."/>
            <person name="Copeland A."/>
            <person name="Glavina Del Rio T."/>
            <person name="Nolan M."/>
            <person name="Lucas S."/>
            <person name="Tice H."/>
            <person name="Cheng J.F."/>
            <person name="Bruce D."/>
            <person name="Goodwin L."/>
            <person name="Pitluck S."/>
            <person name="Ovchinnikova G."/>
            <person name="Pati A."/>
            <person name="Ivanova N."/>
            <person name="Chen A."/>
            <person name="Palaniappan K."/>
            <person name="Chain P."/>
            <person name="D'haeseleer P."/>
            <person name="Goker M."/>
            <person name="Bristow J."/>
            <person name="Eisen J.A."/>
            <person name="Markowitz V."/>
            <person name="Hugenholtz P."/>
            <person name="Rohde M."/>
            <person name="Klenk H.P."/>
            <person name="Kyrpides N.C."/>
        </authorList>
    </citation>
    <scope>NUCLEOTIDE SEQUENCE [LARGE SCALE GENOMIC DNA]</scope>
    <source>
        <strain evidence="10">ATCC 700683 / DSM 15641 / 12-3</strain>
    </source>
</reference>
<proteinExistence type="predicted"/>
<dbReference type="CDD" id="cd00222">
    <property type="entry name" value="CollagenBindB"/>
    <property type="match status" value="3"/>
</dbReference>
<evidence type="ECO:0000256" key="2">
    <source>
        <dbReference type="ARBA" id="ARBA00022525"/>
    </source>
</evidence>
<evidence type="ECO:0000256" key="1">
    <source>
        <dbReference type="ARBA" id="ARBA00022512"/>
    </source>
</evidence>
<dbReference type="InterPro" id="IPR019931">
    <property type="entry name" value="LPXTG_anchor"/>
</dbReference>
<feature type="region of interest" description="Disordered" evidence="5">
    <location>
        <begin position="1310"/>
        <end position="1370"/>
    </location>
</feature>
<keyword evidence="2" id="KW-0964">Secreted</keyword>
<evidence type="ECO:0000256" key="6">
    <source>
        <dbReference type="SAM" id="Phobius"/>
    </source>
</evidence>
<evidence type="ECO:0000256" key="7">
    <source>
        <dbReference type="SAM" id="SignalP"/>
    </source>
</evidence>
<gene>
    <name evidence="9" type="ordered locus">Ccur_13770</name>
</gene>
<dbReference type="PROSITE" id="PS50847">
    <property type="entry name" value="GRAM_POS_ANCHORING"/>
    <property type="match status" value="1"/>
</dbReference>
<keyword evidence="6" id="KW-0472">Membrane</keyword>
<organism evidence="9 10">
    <name type="scientific">Cryptobacterium curtum (strain ATCC 700683 / DSM 15641 / CCUG 43107 / 12-3)</name>
    <dbReference type="NCBI Taxonomy" id="469378"/>
    <lineage>
        <taxon>Bacteria</taxon>
        <taxon>Bacillati</taxon>
        <taxon>Actinomycetota</taxon>
        <taxon>Coriobacteriia</taxon>
        <taxon>Eggerthellales</taxon>
        <taxon>Eggerthellaceae</taxon>
        <taxon>Cryptobacterium</taxon>
    </lineage>
</organism>
<evidence type="ECO:0000256" key="4">
    <source>
        <dbReference type="ARBA" id="ARBA00023088"/>
    </source>
</evidence>
<feature type="compositionally biased region" description="Pro residues" evidence="5">
    <location>
        <begin position="1330"/>
        <end position="1352"/>
    </location>
</feature>
<dbReference type="Gene3D" id="2.60.40.1140">
    <property type="entry name" value="Collagen-binding surface protein Cna, B-type domain"/>
    <property type="match status" value="4"/>
</dbReference>
<dbReference type="Pfam" id="PF05738">
    <property type="entry name" value="Cna_B"/>
    <property type="match status" value="4"/>
</dbReference>
<dbReference type="InterPro" id="IPR008454">
    <property type="entry name" value="Collagen-bd_Cna-like_B-typ_dom"/>
</dbReference>
<evidence type="ECO:0000259" key="8">
    <source>
        <dbReference type="PROSITE" id="PS50847"/>
    </source>
</evidence>
<keyword evidence="6" id="KW-0812">Transmembrane</keyword>
<keyword evidence="3 7" id="KW-0732">Signal</keyword>
<evidence type="ECO:0000256" key="3">
    <source>
        <dbReference type="ARBA" id="ARBA00022729"/>
    </source>
</evidence>
<evidence type="ECO:0000313" key="10">
    <source>
        <dbReference type="Proteomes" id="UP000000954"/>
    </source>
</evidence>
<feature type="compositionally biased region" description="Polar residues" evidence="5">
    <location>
        <begin position="1317"/>
        <end position="1329"/>
    </location>
</feature>
<evidence type="ECO:0000313" key="9">
    <source>
        <dbReference type="EMBL" id="ACU95052.1"/>
    </source>
</evidence>
<dbReference type="Proteomes" id="UP000000954">
    <property type="component" value="Chromosome"/>
</dbReference>
<dbReference type="eggNOG" id="COG4932">
    <property type="taxonomic scope" value="Bacteria"/>
</dbReference>
<feature type="chain" id="PRO_5002978465" evidence="7">
    <location>
        <begin position="25"/>
        <end position="1402"/>
    </location>
</feature>
<keyword evidence="10" id="KW-1185">Reference proteome</keyword>
<dbReference type="HOGENOM" id="CLU_254219_0_0_11"/>
<dbReference type="EMBL" id="CP001682">
    <property type="protein sequence ID" value="ACU95052.1"/>
    <property type="molecule type" value="Genomic_DNA"/>
</dbReference>
<feature type="signal peptide" evidence="7">
    <location>
        <begin position="1"/>
        <end position="24"/>
    </location>
</feature>
<feature type="transmembrane region" description="Helical" evidence="6">
    <location>
        <begin position="1375"/>
        <end position="1396"/>
    </location>
</feature>
<feature type="domain" description="Gram-positive cocci surface proteins LPxTG" evidence="8">
    <location>
        <begin position="1366"/>
        <end position="1402"/>
    </location>
</feature>
<dbReference type="SUPFAM" id="SSF49478">
    <property type="entry name" value="Cna protein B-type domain"/>
    <property type="match status" value="4"/>
</dbReference>
<dbReference type="KEGG" id="ccu:Ccur_13770"/>
<accession>C7MLA5</accession>